<proteinExistence type="predicted"/>
<feature type="domain" description="RES" evidence="1">
    <location>
        <begin position="14"/>
        <end position="140"/>
    </location>
</feature>
<evidence type="ECO:0000313" key="2">
    <source>
        <dbReference type="EMBL" id="SFT55535.1"/>
    </source>
</evidence>
<evidence type="ECO:0000259" key="1">
    <source>
        <dbReference type="SMART" id="SM00953"/>
    </source>
</evidence>
<dbReference type="STRING" id="477690.SAMN05216474_1294"/>
<dbReference type="OrthoDB" id="9789501at2"/>
<dbReference type="InterPro" id="IPR014914">
    <property type="entry name" value="RES_dom"/>
</dbReference>
<organism evidence="2 3">
    <name type="scientific">Lishizhenia tianjinensis</name>
    <dbReference type="NCBI Taxonomy" id="477690"/>
    <lineage>
        <taxon>Bacteria</taxon>
        <taxon>Pseudomonadati</taxon>
        <taxon>Bacteroidota</taxon>
        <taxon>Flavobacteriia</taxon>
        <taxon>Flavobacteriales</taxon>
        <taxon>Crocinitomicaceae</taxon>
        <taxon>Lishizhenia</taxon>
    </lineage>
</organism>
<protein>
    <submittedName>
        <fullName evidence="2">RES domain-containing protein</fullName>
    </submittedName>
</protein>
<dbReference type="EMBL" id="FPAS01000001">
    <property type="protein sequence ID" value="SFT55535.1"/>
    <property type="molecule type" value="Genomic_DNA"/>
</dbReference>
<dbReference type="Proteomes" id="UP000236454">
    <property type="component" value="Unassembled WGS sequence"/>
</dbReference>
<keyword evidence="3" id="KW-1185">Reference proteome</keyword>
<name>A0A1I6YYI8_9FLAO</name>
<evidence type="ECO:0000313" key="3">
    <source>
        <dbReference type="Proteomes" id="UP000236454"/>
    </source>
</evidence>
<dbReference type="Pfam" id="PF08808">
    <property type="entry name" value="RES"/>
    <property type="match status" value="1"/>
</dbReference>
<sequence length="152" mass="17522">MKVYRLTRRKYARDLSGLGASLYGNRWNSKGVFMVYAAESRALALLEVLVHIRLENLPSDYVMVEIEIPDDLKTTSIHVDALDGKWNVFPHVTSTQFLGDDFVRAQKYAVCKVPSAVVENEFNYLLNPFHPDFKRVEVTSFKTFPVDDRLMF</sequence>
<reference evidence="2 3" key="1">
    <citation type="submission" date="2016-10" db="EMBL/GenBank/DDBJ databases">
        <authorList>
            <person name="de Groot N.N."/>
        </authorList>
    </citation>
    <scope>NUCLEOTIDE SEQUENCE [LARGE SCALE GENOMIC DNA]</scope>
    <source>
        <strain evidence="2 3">CGMCC 1.7005</strain>
    </source>
</reference>
<dbReference type="RefSeq" id="WP_090247492.1">
    <property type="nucleotide sequence ID" value="NZ_FPAS01000001.1"/>
</dbReference>
<accession>A0A1I6YYI8</accession>
<dbReference type="AlphaFoldDB" id="A0A1I6YYI8"/>
<gene>
    <name evidence="2" type="ORF">SAMN05216474_1294</name>
</gene>
<dbReference type="SMART" id="SM00953">
    <property type="entry name" value="RES"/>
    <property type="match status" value="1"/>
</dbReference>